<feature type="region of interest" description="Disordered" evidence="4">
    <location>
        <begin position="1"/>
        <end position="50"/>
    </location>
</feature>
<evidence type="ECO:0000256" key="4">
    <source>
        <dbReference type="SAM" id="MobiDB-lite"/>
    </source>
</evidence>
<dbReference type="Pfam" id="PF04912">
    <property type="entry name" value="Dynamitin"/>
    <property type="match status" value="1"/>
</dbReference>
<name>Q75D83_EREGS</name>
<dbReference type="EMBL" id="AE016815">
    <property type="protein sequence ID" value="AAS50912.2"/>
    <property type="molecule type" value="Genomic_DNA"/>
</dbReference>
<proteinExistence type="predicted"/>
<sequence>MKVEVIDLSATQAQDPLDEEEPKEQEVFETSDNEGLVDEETDEARQDQEVVSDPVASQDEARTVFESTVVVSTGDFSGRIDRCADLCRTGRADESVDQRLARIGRELQEIELERGAEEYADEAQGLQEMYRALERERARELGRMQARLQLAPSEEGAVRLPRVTLDAGDCERIVELERKIASLEASVGQTSSTKSVVTCVNELFHKVSLLENNEPLLEKFETSMKRISKEYEESIIGRRATKDPALQKHITEDLKTTDTKVAEIYNSYNLLKKYAGVLPDLINRVQSLNTLHREVRDAATTVQDFDQNVAQLSAQADRWDTMLTEMEEKLDQHEASFEKNKETIFHWVSALEAKLDGQKGSSL</sequence>
<dbReference type="RefSeq" id="NP_983088.2">
    <property type="nucleotide sequence ID" value="NM_208441.2"/>
</dbReference>
<comment type="subcellular location">
    <subcellularLocation>
        <location evidence="1">Cytoplasm</location>
    </subcellularLocation>
</comment>
<dbReference type="OMA" id="MKNNIDL"/>
<organism evidence="5 6">
    <name type="scientific">Eremothecium gossypii (strain ATCC 10895 / CBS 109.51 / FGSC 9923 / NRRL Y-1056)</name>
    <name type="common">Yeast</name>
    <name type="synonym">Ashbya gossypii</name>
    <dbReference type="NCBI Taxonomy" id="284811"/>
    <lineage>
        <taxon>Eukaryota</taxon>
        <taxon>Fungi</taxon>
        <taxon>Dikarya</taxon>
        <taxon>Ascomycota</taxon>
        <taxon>Saccharomycotina</taxon>
        <taxon>Saccharomycetes</taxon>
        <taxon>Saccharomycetales</taxon>
        <taxon>Saccharomycetaceae</taxon>
        <taxon>Eremothecium</taxon>
    </lineage>
</organism>
<dbReference type="OrthoDB" id="4977at2759"/>
<reference evidence="5 6" key="1">
    <citation type="journal article" date="2004" name="Science">
        <title>The Ashbya gossypii genome as a tool for mapping the ancient Saccharomyces cerevisiae genome.</title>
        <authorList>
            <person name="Dietrich F.S."/>
            <person name="Voegeli S."/>
            <person name="Brachat S."/>
            <person name="Lerch A."/>
            <person name="Gates K."/>
            <person name="Steiner S."/>
            <person name="Mohr C."/>
            <person name="Pohlmann R."/>
            <person name="Luedi P."/>
            <person name="Choi S."/>
            <person name="Wing R.A."/>
            <person name="Flavier A."/>
            <person name="Gaffney T.D."/>
            <person name="Philippsen P."/>
        </authorList>
    </citation>
    <scope>NUCLEOTIDE SEQUENCE [LARGE SCALE GENOMIC DNA]</scope>
    <source>
        <strain evidence="6">ATCC 10895 / CBS 109.51 / FGSC 9923 / NRRL Y-1056</strain>
    </source>
</reference>
<dbReference type="KEGG" id="ago:AGOS_ABR141W"/>
<dbReference type="HOGENOM" id="CLU_065173_0_0_1"/>
<feature type="coiled-coil region" evidence="3">
    <location>
        <begin position="309"/>
        <end position="343"/>
    </location>
</feature>
<keyword evidence="3" id="KW-0175">Coiled coil</keyword>
<evidence type="ECO:0000256" key="3">
    <source>
        <dbReference type="SAM" id="Coils"/>
    </source>
</evidence>
<keyword evidence="2" id="KW-0963">Cytoplasm</keyword>
<dbReference type="eggNOG" id="ENOG502S656">
    <property type="taxonomic scope" value="Eukaryota"/>
</dbReference>
<feature type="coiled-coil region" evidence="3">
    <location>
        <begin position="116"/>
        <end position="143"/>
    </location>
</feature>
<dbReference type="GO" id="GO:0005737">
    <property type="term" value="C:cytoplasm"/>
    <property type="evidence" value="ECO:0000318"/>
    <property type="project" value="GO_Central"/>
</dbReference>
<evidence type="ECO:0000313" key="6">
    <source>
        <dbReference type="Proteomes" id="UP000000591"/>
    </source>
</evidence>
<evidence type="ECO:0000313" key="5">
    <source>
        <dbReference type="EMBL" id="AAS50912.2"/>
    </source>
</evidence>
<dbReference type="InParanoid" id="Q75D83"/>
<gene>
    <name evidence="5" type="ORF">AGOS_ABR141W</name>
</gene>
<evidence type="ECO:0000256" key="1">
    <source>
        <dbReference type="ARBA" id="ARBA00004496"/>
    </source>
</evidence>
<feature type="compositionally biased region" description="Acidic residues" evidence="4">
    <location>
        <begin position="16"/>
        <end position="42"/>
    </location>
</feature>
<keyword evidence="6" id="KW-1185">Reference proteome</keyword>
<dbReference type="Proteomes" id="UP000000591">
    <property type="component" value="Chromosome II"/>
</dbReference>
<accession>Q75D83</accession>
<dbReference type="GeneID" id="4619198"/>
<dbReference type="STRING" id="284811.Q75D83"/>
<reference evidence="6" key="2">
    <citation type="journal article" date="2013" name="G3 (Bethesda)">
        <title>Genomes of Ashbya fungi isolated from insects reveal four mating-type loci, numerous translocations, lack of transposons, and distinct gene duplications.</title>
        <authorList>
            <person name="Dietrich F.S."/>
            <person name="Voegeli S."/>
            <person name="Kuo S."/>
            <person name="Philippsen P."/>
        </authorList>
    </citation>
    <scope>GENOME REANNOTATION</scope>
    <source>
        <strain evidence="6">ATCC 10895 / CBS 109.51 / FGSC 9923 / NRRL Y-1056</strain>
    </source>
</reference>
<evidence type="ECO:0000256" key="2">
    <source>
        <dbReference type="ARBA" id="ARBA00022490"/>
    </source>
</evidence>
<dbReference type="PANTHER" id="PTHR15346">
    <property type="entry name" value="DYNACTIN SUBUNIT"/>
    <property type="match status" value="1"/>
</dbReference>
<protein>
    <submittedName>
        <fullName evidence="5">ABR141Wp</fullName>
    </submittedName>
</protein>
<dbReference type="AlphaFoldDB" id="Q75D83"/>
<dbReference type="GO" id="GO:0005869">
    <property type="term" value="C:dynactin complex"/>
    <property type="evidence" value="ECO:0000318"/>
    <property type="project" value="GO_Central"/>
</dbReference>
<dbReference type="FunCoup" id="Q75D83">
    <property type="interactions" value="91"/>
</dbReference>
<dbReference type="InterPro" id="IPR028133">
    <property type="entry name" value="Dynamitin"/>
</dbReference>
<dbReference type="GO" id="GO:0007052">
    <property type="term" value="P:mitotic spindle organization"/>
    <property type="evidence" value="ECO:0000318"/>
    <property type="project" value="GO_Central"/>
</dbReference>